<dbReference type="EMBL" id="KF900555">
    <property type="protein sequence ID" value="AIE99134.1"/>
    <property type="molecule type" value="Genomic_DNA"/>
</dbReference>
<dbReference type="AlphaFoldDB" id="A0A075G6W9"/>
<dbReference type="PROSITE" id="PS50065">
    <property type="entry name" value="HMG_COA_REDUCTASE_4"/>
    <property type="match status" value="1"/>
</dbReference>
<keyword evidence="2 3" id="KW-0560">Oxidoreductase</keyword>
<dbReference type="InterPro" id="IPR023076">
    <property type="entry name" value="HMG_CoA_Rdtase_CS"/>
</dbReference>
<dbReference type="CDD" id="cd00644">
    <property type="entry name" value="HMG-CoA_reductase_classII"/>
    <property type="match status" value="1"/>
</dbReference>
<dbReference type="InterPro" id="IPR004553">
    <property type="entry name" value="HMG_CoA_Rdtase_bac-typ"/>
</dbReference>
<evidence type="ECO:0000313" key="4">
    <source>
        <dbReference type="EMBL" id="AIE99134.1"/>
    </source>
</evidence>
<dbReference type="SUPFAM" id="SSF56542">
    <property type="entry name" value="Substrate-binding domain of HMG-CoA reductase"/>
    <property type="match status" value="1"/>
</dbReference>
<dbReference type="PANTHER" id="PTHR10572">
    <property type="entry name" value="3-HYDROXY-3-METHYLGLUTARYL-COENZYME A REDUCTASE"/>
    <property type="match status" value="1"/>
</dbReference>
<dbReference type="Pfam" id="PF00368">
    <property type="entry name" value="HMG-CoA_red"/>
    <property type="match status" value="1"/>
</dbReference>
<accession>A0A075G6W9</accession>
<dbReference type="PANTHER" id="PTHR10572:SF24">
    <property type="entry name" value="3-HYDROXY-3-METHYLGLUTARYL-COENZYME A REDUCTASE"/>
    <property type="match status" value="1"/>
</dbReference>
<proteinExistence type="inferred from homology"/>
<name>A0A075G6W9_9EURY</name>
<dbReference type="NCBIfam" id="TIGR00532">
    <property type="entry name" value="HMG_CoA_R_NAD"/>
    <property type="match status" value="1"/>
</dbReference>
<organism evidence="4">
    <name type="scientific">uncultured marine group II/III euryarchaeote KM3_105_H04</name>
    <dbReference type="NCBI Taxonomy" id="1457848"/>
    <lineage>
        <taxon>Archaea</taxon>
        <taxon>Methanobacteriati</taxon>
        <taxon>Methanobacteriota</taxon>
        <taxon>environmental samples</taxon>
    </lineage>
</organism>
<dbReference type="InterPro" id="IPR009029">
    <property type="entry name" value="HMG_CoA_Rdtase_sub-bd_dom_sf"/>
</dbReference>
<dbReference type="Gene3D" id="1.10.8.660">
    <property type="match status" value="1"/>
</dbReference>
<gene>
    <name evidence="4" type="primary">mvaA</name>
</gene>
<evidence type="ECO:0000256" key="1">
    <source>
        <dbReference type="ARBA" id="ARBA00007661"/>
    </source>
</evidence>
<dbReference type="SUPFAM" id="SSF55035">
    <property type="entry name" value="NAD-binding domain of HMG-CoA reductase"/>
    <property type="match status" value="1"/>
</dbReference>
<reference evidence="4" key="1">
    <citation type="journal article" date="2014" name="Genome Biol. Evol.">
        <title>Pangenome evidence for extensive interdomain horizontal transfer affecting lineage core and shell genes in uncultured planktonic thaumarchaeota and euryarchaeota.</title>
        <authorList>
            <person name="Deschamps P."/>
            <person name="Zivanovic Y."/>
            <person name="Moreira D."/>
            <person name="Rodriguez-Valera F."/>
            <person name="Lopez-Garcia P."/>
        </authorList>
    </citation>
    <scope>NUCLEOTIDE SEQUENCE</scope>
</reference>
<dbReference type="GO" id="GO:0004420">
    <property type="term" value="F:hydroxymethylglutaryl-CoA reductase (NADPH) activity"/>
    <property type="evidence" value="ECO:0007669"/>
    <property type="project" value="InterPro"/>
</dbReference>
<dbReference type="InterPro" id="IPR002202">
    <property type="entry name" value="HMG_CoA_Rdtase"/>
</dbReference>
<sequence length="444" mass="46933">MLETTLAGLQPIQMPVDSSRLEGFYKLSVSERREKLAEIAGLTPEQVEAWSSSGELSEDAADRMIENVVGTYSLPIGIATNFVIDGEHYLIPFVLEEPSVVAAASNMAKRCHAKGGFTSNNDEPVMIGQIQIVGCDDPEAARGAIMASKAELVDSCNEVDPILVKFGGGCRDIQTRIIETESGPMVIVHILVDCRDAMGANAVNTMAETIAPKVEEMSGGTVILRIISNLAVHRLARVSAVFTPAEMANSGDVGQGSDVIDGVLQAYHFAKADPFRATTHNKGIMNAISPIAIACGQDWRAIESGAHSFAAHERTYGSLTHWEKDSEGNLVGSIELPMAVGLVGGAVRVHPAAQANVALLGISSADGLAKVMAAAGLAQNLGALRALATVGIQAGHMKLHVRNMAVTAGAEEEEVDIVAARMRAHDGRITQKAVEEELAKLRSE</sequence>
<dbReference type="Gene3D" id="3.90.770.10">
    <property type="entry name" value="3-hydroxy-3-methylglutaryl-coenzyme A Reductase, Chain A, domain 2"/>
    <property type="match status" value="2"/>
</dbReference>
<dbReference type="InterPro" id="IPR023074">
    <property type="entry name" value="HMG_CoA_Rdtase_cat_sf"/>
</dbReference>
<dbReference type="GO" id="GO:0015936">
    <property type="term" value="P:coenzyme A metabolic process"/>
    <property type="evidence" value="ECO:0007669"/>
    <property type="project" value="InterPro"/>
</dbReference>
<protein>
    <recommendedName>
        <fullName evidence="3">3-hydroxy-3-methylglutaryl coenzyme A reductase</fullName>
        <shortName evidence="3">HMG-CoA reductase</shortName>
    </recommendedName>
</protein>
<dbReference type="InterPro" id="IPR009023">
    <property type="entry name" value="HMG_CoA_Rdtase_NAD(P)-bd_sf"/>
</dbReference>
<dbReference type="PROSITE" id="PS00066">
    <property type="entry name" value="HMG_COA_REDUCTASE_1"/>
    <property type="match status" value="1"/>
</dbReference>
<evidence type="ECO:0000256" key="3">
    <source>
        <dbReference type="RuleBase" id="RU361219"/>
    </source>
</evidence>
<evidence type="ECO:0000256" key="2">
    <source>
        <dbReference type="ARBA" id="ARBA00023002"/>
    </source>
</evidence>
<comment type="similarity">
    <text evidence="1 3">Belongs to the HMG-CoA reductase family.</text>
</comment>